<dbReference type="Gene3D" id="1.10.10.60">
    <property type="entry name" value="Homeodomain-like"/>
    <property type="match status" value="2"/>
</dbReference>
<dbReference type="STRING" id="36844.SAMN04488501_106165"/>
<evidence type="ECO:0000313" key="5">
    <source>
        <dbReference type="EMBL" id="KOA19300.1"/>
    </source>
</evidence>
<dbReference type="InterPro" id="IPR020449">
    <property type="entry name" value="Tscrpt_reg_AraC-type_HTH"/>
</dbReference>
<evidence type="ECO:0000259" key="4">
    <source>
        <dbReference type="PROSITE" id="PS01124"/>
    </source>
</evidence>
<comment type="caution">
    <text evidence="5">The sequence shown here is derived from an EMBL/GenBank/DDBJ whole genome shotgun (WGS) entry which is preliminary data.</text>
</comment>
<dbReference type="Pfam" id="PF12833">
    <property type="entry name" value="HTH_18"/>
    <property type="match status" value="1"/>
</dbReference>
<keyword evidence="2" id="KW-0238">DNA-binding</keyword>
<evidence type="ECO:0000256" key="2">
    <source>
        <dbReference type="ARBA" id="ARBA00023125"/>
    </source>
</evidence>
<dbReference type="InterPro" id="IPR009594">
    <property type="entry name" value="Tscrpt_reg_HTH_AraC_N"/>
</dbReference>
<reference evidence="6" key="1">
    <citation type="submission" date="2015-08" db="EMBL/GenBank/DDBJ databases">
        <title>Genome sequence of the strict anaerobe Clostridium homopropionicum LuHBu1 (DSM 5847T).</title>
        <authorList>
            <person name="Poehlein A."/>
            <person name="Beck M."/>
            <person name="Schiel-Bengelsdorf B."/>
            <person name="Bengelsdorf F.R."/>
            <person name="Daniel R."/>
            <person name="Duerre P."/>
        </authorList>
    </citation>
    <scope>NUCLEOTIDE SEQUENCE [LARGE SCALE GENOMIC DNA]</scope>
    <source>
        <strain evidence="6">DSM 5847</strain>
    </source>
</reference>
<dbReference type="PRINTS" id="PR00032">
    <property type="entry name" value="HTHARAC"/>
</dbReference>
<dbReference type="InterPro" id="IPR009057">
    <property type="entry name" value="Homeodomain-like_sf"/>
</dbReference>
<keyword evidence="1" id="KW-0805">Transcription regulation</keyword>
<dbReference type="PROSITE" id="PS00041">
    <property type="entry name" value="HTH_ARAC_FAMILY_1"/>
    <property type="match status" value="1"/>
</dbReference>
<evidence type="ECO:0000256" key="3">
    <source>
        <dbReference type="ARBA" id="ARBA00023163"/>
    </source>
</evidence>
<dbReference type="GO" id="GO:0003700">
    <property type="term" value="F:DNA-binding transcription factor activity"/>
    <property type="evidence" value="ECO:0007669"/>
    <property type="project" value="InterPro"/>
</dbReference>
<keyword evidence="3" id="KW-0804">Transcription</keyword>
<dbReference type="PROSITE" id="PS01124">
    <property type="entry name" value="HTH_ARAC_FAMILY_2"/>
    <property type="match status" value="1"/>
</dbReference>
<dbReference type="PATRIC" id="fig|1121318.3.peg.2421"/>
<keyword evidence="6" id="KW-1185">Reference proteome</keyword>
<proteinExistence type="predicted"/>
<feature type="domain" description="HTH araC/xylS-type" evidence="4">
    <location>
        <begin position="180"/>
        <end position="276"/>
    </location>
</feature>
<dbReference type="AlphaFoldDB" id="A0A0L6Z8K4"/>
<dbReference type="RefSeq" id="WP_052221909.1">
    <property type="nucleotide sequence ID" value="NZ_LHUR01000027.1"/>
</dbReference>
<accession>A0A0L6Z8K4</accession>
<dbReference type="EMBL" id="LHUR01000027">
    <property type="protein sequence ID" value="KOA19300.1"/>
    <property type="molecule type" value="Genomic_DNA"/>
</dbReference>
<dbReference type="PANTHER" id="PTHR43280:SF10">
    <property type="entry name" value="REGULATORY PROTEIN POCR"/>
    <property type="match status" value="1"/>
</dbReference>
<evidence type="ECO:0000256" key="1">
    <source>
        <dbReference type="ARBA" id="ARBA00023015"/>
    </source>
</evidence>
<dbReference type="SMART" id="SM00342">
    <property type="entry name" value="HTH_ARAC"/>
    <property type="match status" value="1"/>
</dbReference>
<dbReference type="PANTHER" id="PTHR43280">
    <property type="entry name" value="ARAC-FAMILY TRANSCRIPTIONAL REGULATOR"/>
    <property type="match status" value="1"/>
</dbReference>
<dbReference type="InterPro" id="IPR018060">
    <property type="entry name" value="HTH_AraC"/>
</dbReference>
<protein>
    <submittedName>
        <fullName evidence="5">Regulatory protein PchR</fullName>
    </submittedName>
</protein>
<organism evidence="5 6">
    <name type="scientific">Clostridium homopropionicum DSM 5847</name>
    <dbReference type="NCBI Taxonomy" id="1121318"/>
    <lineage>
        <taxon>Bacteria</taxon>
        <taxon>Bacillati</taxon>
        <taxon>Bacillota</taxon>
        <taxon>Clostridia</taxon>
        <taxon>Eubacteriales</taxon>
        <taxon>Clostridiaceae</taxon>
        <taxon>Clostridium</taxon>
    </lineage>
</organism>
<dbReference type="SUPFAM" id="SSF46689">
    <property type="entry name" value="Homeodomain-like"/>
    <property type="match status" value="2"/>
</dbReference>
<evidence type="ECO:0000313" key="6">
    <source>
        <dbReference type="Proteomes" id="UP000037043"/>
    </source>
</evidence>
<dbReference type="GO" id="GO:0043565">
    <property type="term" value="F:sequence-specific DNA binding"/>
    <property type="evidence" value="ECO:0007669"/>
    <property type="project" value="InterPro"/>
</dbReference>
<name>A0A0L6Z8K4_9CLOT</name>
<dbReference type="Proteomes" id="UP000037043">
    <property type="component" value="Unassembled WGS sequence"/>
</dbReference>
<gene>
    <name evidence="5" type="primary">pchR</name>
    <name evidence="5" type="ORF">CLHOM_24060</name>
</gene>
<sequence length="287" mass="33589">MNKFDRRTELIHGLETNYLRVLYYDFNDKYKGEYKSYESSRLCTIIDGEKKVKINNDNVFTYNDKEFIILPPNSTVNLEINTPTKALVFEIYNSLIDSVTKKVCMEFENDLNCDIKKHILYEKVNPIIHNSIQRILNTALSNEKNKEFLVDLYAQEMAYNLIKIKSVHDMLNINSNNFIHLSIKIMHENISEGITISEIAYALNMSPANFSAKFKKVIGVSPNEYFKNLKLLEAKKMLKVKNVTEVAYDLGYDNISYFIGLFKDRFGITPKQYILNESNEKYIKRKF</sequence>
<dbReference type="Pfam" id="PF06719">
    <property type="entry name" value="AraC_N"/>
    <property type="match status" value="1"/>
</dbReference>
<dbReference type="InterPro" id="IPR018062">
    <property type="entry name" value="HTH_AraC-typ_CS"/>
</dbReference>